<dbReference type="PANTHER" id="PTHR42791:SF1">
    <property type="entry name" value="N-ACETYLTRANSFERASE DOMAIN-CONTAINING PROTEIN"/>
    <property type="match status" value="1"/>
</dbReference>
<keyword evidence="3" id="KW-1185">Reference proteome</keyword>
<dbReference type="InterPro" id="IPR052523">
    <property type="entry name" value="Trichothecene_AcTrans"/>
</dbReference>
<name>A0A1Q2YLW8_9ASCO</name>
<sequence length="314" mass="35603">MEAYIEQQLGSELRPPVDDPDAPFLAVACFQKPQKKSKGKSKSGADKGKATKDSDNAENRSLFSYLWSMYQGGYLKFVWLANKETRQRVFDEQWKLLDQYREEVLGDEFNYSWYLSDIGAIPKGRGKGLARKLVDYVCQKYIDVYKQPNDDDDDDDDDDDLVNNKNGTTGSKASTGSDEESKLDSEIQSFNFAFDLDSDNLTDYSGYSSFSDNESAHSSWYYKEEDDILSKYDERQRNKAGTSPSGHTKIGASLYLESSHPRNRKIYQKLGFTYVKTVPVADVQLHDGAKKTLIMDLMVRGVKGAKWKQGSLFG</sequence>
<dbReference type="EMBL" id="BDGI01000181">
    <property type="protein sequence ID" value="GAV30497.1"/>
    <property type="molecule type" value="Genomic_DNA"/>
</dbReference>
<dbReference type="PANTHER" id="PTHR42791">
    <property type="entry name" value="GNAT FAMILY ACETYLTRANSFERASE"/>
    <property type="match status" value="1"/>
</dbReference>
<feature type="region of interest" description="Disordered" evidence="1">
    <location>
        <begin position="30"/>
        <end position="54"/>
    </location>
</feature>
<dbReference type="OrthoDB" id="410198at2759"/>
<dbReference type="InterPro" id="IPR016181">
    <property type="entry name" value="Acyl_CoA_acyltransferase"/>
</dbReference>
<evidence type="ECO:0000313" key="3">
    <source>
        <dbReference type="Proteomes" id="UP000186136"/>
    </source>
</evidence>
<comment type="caution">
    <text evidence="2">The sequence shown here is derived from an EMBL/GenBank/DDBJ whole genome shotgun (WGS) entry which is preliminary data.</text>
</comment>
<dbReference type="Proteomes" id="UP000186136">
    <property type="component" value="Unassembled WGS sequence"/>
</dbReference>
<evidence type="ECO:0008006" key="4">
    <source>
        <dbReference type="Google" id="ProtNLM"/>
    </source>
</evidence>
<feature type="compositionally biased region" description="Basic and acidic residues" evidence="1">
    <location>
        <begin position="43"/>
        <end position="54"/>
    </location>
</feature>
<feature type="compositionally biased region" description="Acidic residues" evidence="1">
    <location>
        <begin position="150"/>
        <end position="161"/>
    </location>
</feature>
<accession>A0A1Q2YLW8</accession>
<reference evidence="2 3" key="1">
    <citation type="submission" date="2016-08" db="EMBL/GenBank/DDBJ databases">
        <title>Whole genome shotgun sequence of Pichia membranifaciens KS47-1.</title>
        <authorList>
            <person name="Konishi M."/>
            <person name="Ishida M."/>
            <person name="Arakawa T."/>
            <person name="Kato Y."/>
            <person name="Horiuchi J."/>
        </authorList>
    </citation>
    <scope>NUCLEOTIDE SEQUENCE [LARGE SCALE GENOMIC DNA]</scope>
    <source>
        <strain evidence="2 3">KS47-1</strain>
    </source>
</reference>
<evidence type="ECO:0000256" key="1">
    <source>
        <dbReference type="SAM" id="MobiDB-lite"/>
    </source>
</evidence>
<dbReference type="SUPFAM" id="SSF55729">
    <property type="entry name" value="Acyl-CoA N-acyltransferases (Nat)"/>
    <property type="match status" value="1"/>
</dbReference>
<dbReference type="AlphaFoldDB" id="A0A1Q2YLW8"/>
<evidence type="ECO:0000313" key="2">
    <source>
        <dbReference type="EMBL" id="GAV30497.1"/>
    </source>
</evidence>
<feature type="region of interest" description="Disordered" evidence="1">
    <location>
        <begin position="147"/>
        <end position="182"/>
    </location>
</feature>
<protein>
    <recommendedName>
        <fullName evidence="4">N-acetyltransferase domain-containing protein</fullName>
    </recommendedName>
</protein>
<proteinExistence type="predicted"/>
<gene>
    <name evidence="2" type="ORF">PMKS-004011</name>
</gene>
<organism evidence="2 3">
    <name type="scientific">Pichia membranifaciens</name>
    <dbReference type="NCBI Taxonomy" id="4926"/>
    <lineage>
        <taxon>Eukaryota</taxon>
        <taxon>Fungi</taxon>
        <taxon>Dikarya</taxon>
        <taxon>Ascomycota</taxon>
        <taxon>Saccharomycotina</taxon>
        <taxon>Pichiomycetes</taxon>
        <taxon>Pichiales</taxon>
        <taxon>Pichiaceae</taxon>
        <taxon>Pichia</taxon>
    </lineage>
</organism>
<feature type="compositionally biased region" description="Polar residues" evidence="1">
    <location>
        <begin position="163"/>
        <end position="176"/>
    </location>
</feature>
<feature type="region of interest" description="Disordered" evidence="1">
    <location>
        <begin position="1"/>
        <end position="20"/>
    </location>
</feature>